<dbReference type="InterPro" id="IPR033479">
    <property type="entry name" value="dCache_1"/>
</dbReference>
<dbReference type="InterPro" id="IPR036890">
    <property type="entry name" value="HATPase_C_sf"/>
</dbReference>
<dbReference type="PROSITE" id="PS50885">
    <property type="entry name" value="HAMP"/>
    <property type="match status" value="1"/>
</dbReference>
<evidence type="ECO:0000313" key="12">
    <source>
        <dbReference type="EMBL" id="WDH83723.1"/>
    </source>
</evidence>
<dbReference type="Gene3D" id="3.30.450.20">
    <property type="entry name" value="PAS domain"/>
    <property type="match status" value="2"/>
</dbReference>
<evidence type="ECO:0000256" key="4">
    <source>
        <dbReference type="ARBA" id="ARBA00022679"/>
    </source>
</evidence>
<dbReference type="Pfam" id="PF00672">
    <property type="entry name" value="HAMP"/>
    <property type="match status" value="1"/>
</dbReference>
<evidence type="ECO:0000256" key="8">
    <source>
        <dbReference type="ARBA" id="ARBA00023136"/>
    </source>
</evidence>
<reference evidence="12" key="1">
    <citation type="submission" date="2023-02" db="EMBL/GenBank/DDBJ databases">
        <title>Pathogen: clinical or host-associated sample.</title>
        <authorList>
            <person name="Hergert J."/>
            <person name="Casey R."/>
            <person name="Wagner J."/>
            <person name="Young E.L."/>
            <person name="Oakeson K.F."/>
        </authorList>
    </citation>
    <scope>NUCLEOTIDE SEQUENCE</scope>
    <source>
        <strain evidence="12">2022CK-00830</strain>
    </source>
</reference>
<dbReference type="Gene3D" id="6.10.340.10">
    <property type="match status" value="1"/>
</dbReference>
<dbReference type="CDD" id="cd06225">
    <property type="entry name" value="HAMP"/>
    <property type="match status" value="1"/>
</dbReference>
<feature type="transmembrane region" description="Helical" evidence="10">
    <location>
        <begin position="305"/>
        <end position="327"/>
    </location>
</feature>
<dbReference type="Proteomes" id="UP001220962">
    <property type="component" value="Chromosome"/>
</dbReference>
<evidence type="ECO:0000313" key="13">
    <source>
        <dbReference type="Proteomes" id="UP001220962"/>
    </source>
</evidence>
<dbReference type="PANTHER" id="PTHR34220">
    <property type="entry name" value="SENSOR HISTIDINE KINASE YPDA"/>
    <property type="match status" value="1"/>
</dbReference>
<dbReference type="SMART" id="SM00387">
    <property type="entry name" value="HATPase_c"/>
    <property type="match status" value="1"/>
</dbReference>
<name>A0AAX3N3D9_9BACL</name>
<dbReference type="GO" id="GO:0000155">
    <property type="term" value="F:phosphorelay sensor kinase activity"/>
    <property type="evidence" value="ECO:0007669"/>
    <property type="project" value="InterPro"/>
</dbReference>
<evidence type="ECO:0000256" key="2">
    <source>
        <dbReference type="ARBA" id="ARBA00022475"/>
    </source>
</evidence>
<keyword evidence="6 12" id="KW-0418">Kinase</keyword>
<sequence length="620" mass="70674">MRNNERRSGRLWKRLKFSQMPLRYQLSILFLLIGIVPALGLGLIVNWTVDRIVERQVEDNTLQLIGKVNQSLDKSIENLQNITYLTEFDEDVQQFIDGTPEVRERVKSSGSVQAFLQGFTTLHPDIAGILIINNEGEYISNEMYAVDDTDLTQESWYQAAVDQKGIFTVIGHPGERRVTTHVNYTPDEVVSVSRALVDPETRETRGVILIDLKLFSISGIARDVTLGKDGYLMIQDQDGNKIFAPDQSIITQLESSWFEDAAYGTFTKQVGDQNFQFQYQTSSYTGWRTIGVFNTGDSAIAVREIHFYVICYLFIVCMFGLTAAYVLSQSISRPIHHLMSLMQKAEKGDMTLRNLGNRGDEVGMLGVSFNRMLQEIKKLMAMNRRKEKQKQAAELRSLTAHIKPHFLYNTLDTIHWMARKQGAEDVSEMVKSLSRLFRIGLSKGSSMIPVSEEIDHITSYLQIQKTRYRDRLNCQIELQEGVRRFYVVKLIMQPIVENAIYHGIKARRGAGNIRIQVEQQTDYLLMTITDNGAGMDEERLQQLREKLANPLITIDKQHEEKESPKSYGLLNVQARIQLAFGTDYGVQLDSTLGEGTTVTIKHPLLTEPQVMADHEQEEEL</sequence>
<keyword evidence="3" id="KW-0597">Phosphoprotein</keyword>
<feature type="coiled-coil region" evidence="9">
    <location>
        <begin position="369"/>
        <end position="396"/>
    </location>
</feature>
<dbReference type="Pfam" id="PF02518">
    <property type="entry name" value="HATPase_c"/>
    <property type="match status" value="1"/>
</dbReference>
<proteinExistence type="predicted"/>
<gene>
    <name evidence="12" type="ORF">PUW23_05710</name>
</gene>
<keyword evidence="8 10" id="KW-0472">Membrane</keyword>
<dbReference type="PANTHER" id="PTHR34220:SF7">
    <property type="entry name" value="SENSOR HISTIDINE KINASE YPDA"/>
    <property type="match status" value="1"/>
</dbReference>
<evidence type="ECO:0000259" key="11">
    <source>
        <dbReference type="PROSITE" id="PS50885"/>
    </source>
</evidence>
<keyword evidence="4" id="KW-0808">Transferase</keyword>
<feature type="domain" description="HAMP" evidence="11">
    <location>
        <begin position="329"/>
        <end position="381"/>
    </location>
</feature>
<dbReference type="Pfam" id="PF06580">
    <property type="entry name" value="His_kinase"/>
    <property type="match status" value="1"/>
</dbReference>
<dbReference type="GO" id="GO:0005886">
    <property type="term" value="C:plasma membrane"/>
    <property type="evidence" value="ECO:0007669"/>
    <property type="project" value="UniProtKB-SubCell"/>
</dbReference>
<evidence type="ECO:0000256" key="5">
    <source>
        <dbReference type="ARBA" id="ARBA00022692"/>
    </source>
</evidence>
<dbReference type="SUPFAM" id="SSF55874">
    <property type="entry name" value="ATPase domain of HSP90 chaperone/DNA topoisomerase II/histidine kinase"/>
    <property type="match status" value="1"/>
</dbReference>
<dbReference type="InterPro" id="IPR003594">
    <property type="entry name" value="HATPase_dom"/>
</dbReference>
<evidence type="ECO:0000256" key="3">
    <source>
        <dbReference type="ARBA" id="ARBA00022553"/>
    </source>
</evidence>
<dbReference type="Pfam" id="PF02743">
    <property type="entry name" value="dCache_1"/>
    <property type="match status" value="1"/>
</dbReference>
<keyword evidence="5 10" id="KW-0812">Transmembrane</keyword>
<dbReference type="AlphaFoldDB" id="A0AAX3N3D9"/>
<keyword evidence="7 10" id="KW-1133">Transmembrane helix</keyword>
<accession>A0AAX3N3D9</accession>
<evidence type="ECO:0000256" key="9">
    <source>
        <dbReference type="SAM" id="Coils"/>
    </source>
</evidence>
<dbReference type="EMBL" id="CP118101">
    <property type="protein sequence ID" value="WDH83723.1"/>
    <property type="molecule type" value="Genomic_DNA"/>
</dbReference>
<organism evidence="12 13">
    <name type="scientific">Paenibacillus urinalis</name>
    <dbReference type="NCBI Taxonomy" id="521520"/>
    <lineage>
        <taxon>Bacteria</taxon>
        <taxon>Bacillati</taxon>
        <taxon>Bacillota</taxon>
        <taxon>Bacilli</taxon>
        <taxon>Bacillales</taxon>
        <taxon>Paenibacillaceae</taxon>
        <taxon>Paenibacillus</taxon>
    </lineage>
</organism>
<dbReference type="RefSeq" id="WP_274359642.1">
    <property type="nucleotide sequence ID" value="NZ_CP118101.1"/>
</dbReference>
<comment type="subcellular location">
    <subcellularLocation>
        <location evidence="1">Cell membrane</location>
        <topology evidence="1">Multi-pass membrane protein</topology>
    </subcellularLocation>
</comment>
<dbReference type="SUPFAM" id="SSF158472">
    <property type="entry name" value="HAMP domain-like"/>
    <property type="match status" value="1"/>
</dbReference>
<evidence type="ECO:0000256" key="1">
    <source>
        <dbReference type="ARBA" id="ARBA00004651"/>
    </source>
</evidence>
<evidence type="ECO:0000256" key="6">
    <source>
        <dbReference type="ARBA" id="ARBA00022777"/>
    </source>
</evidence>
<evidence type="ECO:0000256" key="7">
    <source>
        <dbReference type="ARBA" id="ARBA00022989"/>
    </source>
</evidence>
<keyword evidence="9" id="KW-0175">Coiled coil</keyword>
<evidence type="ECO:0000256" key="10">
    <source>
        <dbReference type="SAM" id="Phobius"/>
    </source>
</evidence>
<keyword evidence="2" id="KW-1003">Cell membrane</keyword>
<dbReference type="InterPro" id="IPR010559">
    <property type="entry name" value="Sig_transdc_His_kin_internal"/>
</dbReference>
<dbReference type="InterPro" id="IPR050640">
    <property type="entry name" value="Bact_2-comp_sensor_kinase"/>
</dbReference>
<dbReference type="InterPro" id="IPR003660">
    <property type="entry name" value="HAMP_dom"/>
</dbReference>
<protein>
    <submittedName>
        <fullName evidence="12">Sensor histidine kinase</fullName>
    </submittedName>
</protein>
<dbReference type="SMART" id="SM00304">
    <property type="entry name" value="HAMP"/>
    <property type="match status" value="1"/>
</dbReference>
<dbReference type="Gene3D" id="3.30.565.10">
    <property type="entry name" value="Histidine kinase-like ATPase, C-terminal domain"/>
    <property type="match status" value="1"/>
</dbReference>